<gene>
    <name evidence="1" type="ORF">K470DRAFT_23311</name>
</gene>
<dbReference type="AlphaFoldDB" id="A0A6A7C4C3"/>
<proteinExistence type="predicted"/>
<dbReference type="Proteomes" id="UP000799421">
    <property type="component" value="Unassembled WGS sequence"/>
</dbReference>
<accession>A0A6A7C4C3</accession>
<keyword evidence="2" id="KW-1185">Reference proteome</keyword>
<dbReference type="EMBL" id="MU005968">
    <property type="protein sequence ID" value="KAF2862107.1"/>
    <property type="molecule type" value="Genomic_DNA"/>
</dbReference>
<sequence>MIAASLRLLPNQTQNSFPSLIFGIFLSPGSTQTPTRIWLLPCSVCPSSPAIRLQNPSLYYRVHLCTLTVSCPQVSRFFLMLIHLLWLSIDDAFLTPRNNFSKHRVLIPMIVDQVLILRFGSLHDPSSTLLSS</sequence>
<protein>
    <submittedName>
        <fullName evidence="1">Uncharacterized protein</fullName>
    </submittedName>
</protein>
<reference evidence="1" key="1">
    <citation type="journal article" date="2020" name="Stud. Mycol.">
        <title>101 Dothideomycetes genomes: a test case for predicting lifestyles and emergence of pathogens.</title>
        <authorList>
            <person name="Haridas S."/>
            <person name="Albert R."/>
            <person name="Binder M."/>
            <person name="Bloem J."/>
            <person name="Labutti K."/>
            <person name="Salamov A."/>
            <person name="Andreopoulos B."/>
            <person name="Baker S."/>
            <person name="Barry K."/>
            <person name="Bills G."/>
            <person name="Bluhm B."/>
            <person name="Cannon C."/>
            <person name="Castanera R."/>
            <person name="Culley D."/>
            <person name="Daum C."/>
            <person name="Ezra D."/>
            <person name="Gonzalez J."/>
            <person name="Henrissat B."/>
            <person name="Kuo A."/>
            <person name="Liang C."/>
            <person name="Lipzen A."/>
            <person name="Lutzoni F."/>
            <person name="Magnuson J."/>
            <person name="Mondo S."/>
            <person name="Nolan M."/>
            <person name="Ohm R."/>
            <person name="Pangilinan J."/>
            <person name="Park H.-J."/>
            <person name="Ramirez L."/>
            <person name="Alfaro M."/>
            <person name="Sun H."/>
            <person name="Tritt A."/>
            <person name="Yoshinaga Y."/>
            <person name="Zwiers L.-H."/>
            <person name="Turgeon B."/>
            <person name="Goodwin S."/>
            <person name="Spatafora J."/>
            <person name="Crous P."/>
            <person name="Grigoriev I."/>
        </authorList>
    </citation>
    <scope>NUCLEOTIDE SEQUENCE</scope>
    <source>
        <strain evidence="1">CBS 480.64</strain>
    </source>
</reference>
<organism evidence="1 2">
    <name type="scientific">Piedraia hortae CBS 480.64</name>
    <dbReference type="NCBI Taxonomy" id="1314780"/>
    <lineage>
        <taxon>Eukaryota</taxon>
        <taxon>Fungi</taxon>
        <taxon>Dikarya</taxon>
        <taxon>Ascomycota</taxon>
        <taxon>Pezizomycotina</taxon>
        <taxon>Dothideomycetes</taxon>
        <taxon>Dothideomycetidae</taxon>
        <taxon>Capnodiales</taxon>
        <taxon>Piedraiaceae</taxon>
        <taxon>Piedraia</taxon>
    </lineage>
</organism>
<evidence type="ECO:0000313" key="1">
    <source>
        <dbReference type="EMBL" id="KAF2862107.1"/>
    </source>
</evidence>
<evidence type="ECO:0000313" key="2">
    <source>
        <dbReference type="Proteomes" id="UP000799421"/>
    </source>
</evidence>
<name>A0A6A7C4C3_9PEZI</name>